<organism evidence="11 12">
    <name type="scientific">Thiomicrorhabdus marina</name>
    <dbReference type="NCBI Taxonomy" id="2818442"/>
    <lineage>
        <taxon>Bacteria</taxon>
        <taxon>Pseudomonadati</taxon>
        <taxon>Pseudomonadota</taxon>
        <taxon>Gammaproteobacteria</taxon>
        <taxon>Thiotrichales</taxon>
        <taxon>Piscirickettsiaceae</taxon>
        <taxon>Thiomicrorhabdus</taxon>
    </lineage>
</organism>
<keyword evidence="6 8" id="KW-0449">Lipoprotein</keyword>
<dbReference type="InterPro" id="IPR039001">
    <property type="entry name" value="Pal"/>
</dbReference>
<keyword evidence="12" id="KW-1185">Reference proteome</keyword>
<dbReference type="Gene3D" id="3.30.1330.60">
    <property type="entry name" value="OmpA-like domain"/>
    <property type="match status" value="1"/>
</dbReference>
<evidence type="ECO:0000256" key="2">
    <source>
        <dbReference type="ARBA" id="ARBA00022729"/>
    </source>
</evidence>
<dbReference type="HAMAP" id="MF_02204">
    <property type="entry name" value="Pal"/>
    <property type="match status" value="1"/>
</dbReference>
<evidence type="ECO:0000256" key="1">
    <source>
        <dbReference type="ARBA" id="ARBA00022618"/>
    </source>
</evidence>
<keyword evidence="5 8" id="KW-0998">Cell outer membrane</keyword>
<dbReference type="PANTHER" id="PTHR30329:SF21">
    <property type="entry name" value="LIPOPROTEIN YIAD-RELATED"/>
    <property type="match status" value="1"/>
</dbReference>
<dbReference type="NCBIfam" id="TIGR02802">
    <property type="entry name" value="Pal_lipo"/>
    <property type="match status" value="1"/>
</dbReference>
<sequence length="184" mass="20386">MVKNFAKLFAVTALGMTLVGCSSTPEVDDSYKYEEKKQSAGETSQGSANLSMTNNASDLDANKAPAEMTNEQLKAMLRGKVVYFDYDRSDVRAEYYQTIKLNAKYLNNNPSAQVTIAGHCDERGSREYNLALGERRALSVKNALMVEGISADRINVVSFGEDMPVVDGHTESAWSKNRRAEFNY</sequence>
<comment type="subcellular location">
    <subcellularLocation>
        <location evidence="8">Cell outer membrane</location>
        <topology evidence="8">Lipid-anchor</topology>
    </subcellularLocation>
</comment>
<evidence type="ECO:0000256" key="3">
    <source>
        <dbReference type="ARBA" id="ARBA00023136"/>
    </source>
</evidence>
<dbReference type="PROSITE" id="PS51257">
    <property type="entry name" value="PROKAR_LIPOPROTEIN"/>
    <property type="match status" value="1"/>
</dbReference>
<protein>
    <recommendedName>
        <fullName evidence="8">Peptidoglycan-associated lipoprotein</fullName>
        <shortName evidence="8">PAL</shortName>
    </recommendedName>
</protein>
<comment type="function">
    <text evidence="8">Part of the Tol-Pal system, which plays a role in outer membrane invagination during cell division and is important for maintaining outer membrane integrity.</text>
</comment>
<dbReference type="CDD" id="cd07185">
    <property type="entry name" value="OmpA_C-like"/>
    <property type="match status" value="1"/>
</dbReference>
<comment type="caution">
    <text evidence="11">The sequence shown here is derived from an EMBL/GenBank/DDBJ whole genome shotgun (WGS) entry which is preliminary data.</text>
</comment>
<reference evidence="11 12" key="1">
    <citation type="submission" date="2021-03" db="EMBL/GenBank/DDBJ databases">
        <title>Thiomicrorhabdus sp.nov.,novel sulfur-oxidizing bacteria isolated from coastal sediment.</title>
        <authorList>
            <person name="Liu X."/>
        </authorList>
    </citation>
    <scope>NUCLEOTIDE SEQUENCE [LARGE SCALE GENOMIC DNA]</scope>
    <source>
        <strain evidence="11 12">6S2-11</strain>
    </source>
</reference>
<keyword evidence="1 8" id="KW-0132">Cell division</keyword>
<dbReference type="EMBL" id="JAGETV010000037">
    <property type="protein sequence ID" value="MBO1928351.1"/>
    <property type="molecule type" value="Genomic_DNA"/>
</dbReference>
<comment type="subunit">
    <text evidence="8">The Tol-Pal system is composed of five core proteins: the inner membrane proteins TolA, TolQ and TolR, the periplasmic protein TolB and the outer membrane protein Pal. They form a network linking the inner and outer membranes and the peptidoglycan layer.</text>
</comment>
<evidence type="ECO:0000256" key="8">
    <source>
        <dbReference type="HAMAP-Rule" id="MF_02204"/>
    </source>
</evidence>
<comment type="similarity">
    <text evidence="8">Belongs to the Pal lipoprotein family.</text>
</comment>
<feature type="domain" description="OmpA-like" evidence="10">
    <location>
        <begin position="71"/>
        <end position="184"/>
    </location>
</feature>
<evidence type="ECO:0000256" key="4">
    <source>
        <dbReference type="ARBA" id="ARBA00023139"/>
    </source>
</evidence>
<feature type="compositionally biased region" description="Polar residues" evidence="9">
    <location>
        <begin position="40"/>
        <end position="57"/>
    </location>
</feature>
<dbReference type="PRINTS" id="PR01021">
    <property type="entry name" value="OMPADOMAIN"/>
</dbReference>
<dbReference type="Proteomes" id="UP000664835">
    <property type="component" value="Unassembled WGS sequence"/>
</dbReference>
<keyword evidence="3 8" id="KW-0472">Membrane</keyword>
<dbReference type="PANTHER" id="PTHR30329">
    <property type="entry name" value="STATOR ELEMENT OF FLAGELLAR MOTOR COMPLEX"/>
    <property type="match status" value="1"/>
</dbReference>
<evidence type="ECO:0000256" key="7">
    <source>
        <dbReference type="ARBA" id="ARBA00023306"/>
    </source>
</evidence>
<name>A0ABS3Q7R1_9GAMM</name>
<gene>
    <name evidence="8 11" type="primary">pal</name>
    <name evidence="11" type="ORF">J3998_12275</name>
</gene>
<keyword evidence="2 8" id="KW-0732">Signal</keyword>
<evidence type="ECO:0000313" key="12">
    <source>
        <dbReference type="Proteomes" id="UP000664835"/>
    </source>
</evidence>
<evidence type="ECO:0000256" key="9">
    <source>
        <dbReference type="SAM" id="MobiDB-lite"/>
    </source>
</evidence>
<dbReference type="RefSeq" id="WP_208150966.1">
    <property type="nucleotide sequence ID" value="NZ_JAGETV010000037.1"/>
</dbReference>
<dbReference type="InterPro" id="IPR006664">
    <property type="entry name" value="OMP_bac"/>
</dbReference>
<keyword evidence="4 8" id="KW-0564">Palmitate</keyword>
<evidence type="ECO:0000313" key="11">
    <source>
        <dbReference type="EMBL" id="MBO1928351.1"/>
    </source>
</evidence>
<keyword evidence="7 8" id="KW-0131">Cell cycle</keyword>
<dbReference type="SUPFAM" id="SSF103088">
    <property type="entry name" value="OmpA-like"/>
    <property type="match status" value="1"/>
</dbReference>
<proteinExistence type="inferred from homology"/>
<dbReference type="InterPro" id="IPR014169">
    <property type="entry name" value="Pal_lipo_C"/>
</dbReference>
<evidence type="ECO:0000256" key="5">
    <source>
        <dbReference type="ARBA" id="ARBA00023237"/>
    </source>
</evidence>
<accession>A0ABS3Q7R1</accession>
<dbReference type="InterPro" id="IPR006665">
    <property type="entry name" value="OmpA-like"/>
</dbReference>
<dbReference type="InterPro" id="IPR036737">
    <property type="entry name" value="OmpA-like_sf"/>
</dbReference>
<evidence type="ECO:0000259" key="10">
    <source>
        <dbReference type="PROSITE" id="PS51123"/>
    </source>
</evidence>
<dbReference type="Pfam" id="PF00691">
    <property type="entry name" value="OmpA"/>
    <property type="match status" value="1"/>
</dbReference>
<evidence type="ECO:0000256" key="6">
    <source>
        <dbReference type="ARBA" id="ARBA00023288"/>
    </source>
</evidence>
<feature type="region of interest" description="Disordered" evidence="9">
    <location>
        <begin position="32"/>
        <end position="61"/>
    </location>
</feature>
<dbReference type="PROSITE" id="PS51123">
    <property type="entry name" value="OMPA_2"/>
    <property type="match status" value="1"/>
</dbReference>
<dbReference type="InterPro" id="IPR050330">
    <property type="entry name" value="Bact_OuterMem_StrucFunc"/>
</dbReference>